<dbReference type="GO" id="GO:0016757">
    <property type="term" value="F:glycosyltransferase activity"/>
    <property type="evidence" value="ECO:0007669"/>
    <property type="project" value="UniProtKB-KW"/>
</dbReference>
<organism evidence="5 6">
    <name type="scientific">Pseudonocardia sulfidoxydans NBRC 16205</name>
    <dbReference type="NCBI Taxonomy" id="1223511"/>
    <lineage>
        <taxon>Bacteria</taxon>
        <taxon>Bacillati</taxon>
        <taxon>Actinomycetota</taxon>
        <taxon>Actinomycetes</taxon>
        <taxon>Pseudonocardiales</taxon>
        <taxon>Pseudonocardiaceae</taxon>
        <taxon>Pseudonocardia</taxon>
    </lineage>
</organism>
<reference evidence="5 6" key="1">
    <citation type="submission" date="2019-07" db="EMBL/GenBank/DDBJ databases">
        <title>Whole genome shotgun sequence of Pseudonocardia sulfidoxydans NBRC 16205.</title>
        <authorList>
            <person name="Hosoyama A."/>
            <person name="Uohara A."/>
            <person name="Ohji S."/>
            <person name="Ichikawa N."/>
        </authorList>
    </citation>
    <scope>NUCLEOTIDE SEQUENCE [LARGE SCALE GENOMIC DNA]</scope>
    <source>
        <strain evidence="5 6">NBRC 16205</strain>
    </source>
</reference>
<keyword evidence="4" id="KW-0472">Membrane</keyword>
<evidence type="ECO:0008006" key="7">
    <source>
        <dbReference type="Google" id="ProtNLM"/>
    </source>
</evidence>
<dbReference type="Gene3D" id="3.90.550.10">
    <property type="entry name" value="Spore Coat Polysaccharide Biosynthesis Protein SpsA, Chain A"/>
    <property type="match status" value="1"/>
</dbReference>
<feature type="transmembrane region" description="Helical" evidence="4">
    <location>
        <begin position="294"/>
        <end position="315"/>
    </location>
</feature>
<keyword evidence="4" id="KW-0812">Transmembrane</keyword>
<feature type="transmembrane region" description="Helical" evidence="4">
    <location>
        <begin position="321"/>
        <end position="337"/>
    </location>
</feature>
<dbReference type="EMBL" id="BJVJ01000012">
    <property type="protein sequence ID" value="GEL22826.1"/>
    <property type="molecule type" value="Genomic_DNA"/>
</dbReference>
<evidence type="ECO:0000256" key="3">
    <source>
        <dbReference type="ARBA" id="ARBA00022679"/>
    </source>
</evidence>
<dbReference type="AlphaFoldDB" id="A0A511DDE8"/>
<dbReference type="PANTHER" id="PTHR43630:SF1">
    <property type="entry name" value="POLY-BETA-1,6-N-ACETYL-D-GLUCOSAMINE SYNTHASE"/>
    <property type="match status" value="1"/>
</dbReference>
<sequence length="390" mass="42096">MTRGQKRRSQLATLTLDLPSAPLDHAAGLPRHRPPRVVALVPAHDEQRALPEAIASLRRQTVALDRIVVVADNCADDTAVVARRNGAEVVETHGNRDRKAGALNQALDLLLPTLSDDDLLLVTDADSMLVPGFVETAVLRLRTDHTAGAVGGVFHGEAGAGLVGALQRNEYARYAREISRRADRASVLTGTATVFRVGVLREVARTRGTTLPGPAGHVYDPDALTEDNEITLAVRTLGWRTVSPAGCGVLTEIMPTWGDLWRQRLRWQRGALENLHGYGLTAVTLPYLARQVGMYLGIVAVALFLLATVLFATAGLLGPPVGLWLGVTAVFVVERVWTVRARGIGGMALALPMVIEFGYDLFQQAVFLRAAAQALRGRRATWHHLAPSRA</sequence>
<keyword evidence="6" id="KW-1185">Reference proteome</keyword>
<keyword evidence="4" id="KW-1133">Transmembrane helix</keyword>
<evidence type="ECO:0000256" key="1">
    <source>
        <dbReference type="ARBA" id="ARBA00006739"/>
    </source>
</evidence>
<comment type="caution">
    <text evidence="5">The sequence shown here is derived from an EMBL/GenBank/DDBJ whole genome shotgun (WGS) entry which is preliminary data.</text>
</comment>
<dbReference type="SUPFAM" id="SSF53448">
    <property type="entry name" value="Nucleotide-diphospho-sugar transferases"/>
    <property type="match status" value="1"/>
</dbReference>
<accession>A0A511DDE8</accession>
<name>A0A511DDE8_9PSEU</name>
<evidence type="ECO:0000313" key="5">
    <source>
        <dbReference type="EMBL" id="GEL22826.1"/>
    </source>
</evidence>
<gene>
    <name evidence="5" type="ORF">PSU4_17800</name>
</gene>
<protein>
    <recommendedName>
        <fullName evidence="7">Glycosyl transferase</fullName>
    </recommendedName>
</protein>
<evidence type="ECO:0000256" key="2">
    <source>
        <dbReference type="ARBA" id="ARBA00022676"/>
    </source>
</evidence>
<evidence type="ECO:0000313" key="6">
    <source>
        <dbReference type="Proteomes" id="UP000321685"/>
    </source>
</evidence>
<dbReference type="PANTHER" id="PTHR43630">
    <property type="entry name" value="POLY-BETA-1,6-N-ACETYL-D-GLUCOSAMINE SYNTHASE"/>
    <property type="match status" value="1"/>
</dbReference>
<comment type="similarity">
    <text evidence="1">Belongs to the glycosyltransferase 2 family.</text>
</comment>
<proteinExistence type="inferred from homology"/>
<dbReference type="OrthoDB" id="9797391at2"/>
<dbReference type="Pfam" id="PF13641">
    <property type="entry name" value="Glyco_tranf_2_3"/>
    <property type="match status" value="1"/>
</dbReference>
<keyword evidence="2" id="KW-0328">Glycosyltransferase</keyword>
<evidence type="ECO:0000256" key="4">
    <source>
        <dbReference type="SAM" id="Phobius"/>
    </source>
</evidence>
<dbReference type="Proteomes" id="UP000321685">
    <property type="component" value="Unassembled WGS sequence"/>
</dbReference>
<dbReference type="InterPro" id="IPR029044">
    <property type="entry name" value="Nucleotide-diphossugar_trans"/>
</dbReference>
<keyword evidence="3" id="KW-0808">Transferase</keyword>
<dbReference type="CDD" id="cd06423">
    <property type="entry name" value="CESA_like"/>
    <property type="match status" value="1"/>
</dbReference>
<dbReference type="RefSeq" id="WP_147104777.1">
    <property type="nucleotide sequence ID" value="NZ_BJVJ01000012.1"/>
</dbReference>